<dbReference type="RefSeq" id="WP_271300417.1">
    <property type="nucleotide sequence ID" value="NZ_JBBBDM010000002.1"/>
</dbReference>
<keyword evidence="1" id="KW-0472">Membrane</keyword>
<feature type="transmembrane region" description="Helical" evidence="1">
    <location>
        <begin position="80"/>
        <end position="99"/>
    </location>
</feature>
<sequence>MKATPPCPTPAASKARWPMVLRCLTALIGGYAATAGLSALSARLLPIDRAEATGWALILSILLYPVIALWCFHEPRLGRILAGVWGSALLCAALLWWLGVRA</sequence>
<dbReference type="EMBL" id="JBBBDM010000002">
    <property type="protein sequence ID" value="MEI5686586.1"/>
    <property type="molecule type" value="Genomic_DNA"/>
</dbReference>
<reference evidence="2 3" key="1">
    <citation type="journal article" date="2013" name="Int. J. Syst. Evol. Microbiol.">
        <title>Sphingomonas kyungheensis sp. nov., a bacterium with ginsenoside-converting activity isolated from soil of a ginseng field.</title>
        <authorList>
            <person name="Son H.M."/>
            <person name="Yang J.E."/>
            <person name="Park Y."/>
            <person name="Han C.K."/>
            <person name="Kim S.G."/>
            <person name="Kook M."/>
            <person name="Yi T.H."/>
        </authorList>
    </citation>
    <scope>NUCLEOTIDE SEQUENCE [LARGE SCALE GENOMIC DNA]</scope>
    <source>
        <strain evidence="2 3">LMG 26582</strain>
    </source>
</reference>
<comment type="caution">
    <text evidence="2">The sequence shown here is derived from an EMBL/GenBank/DDBJ whole genome shotgun (WGS) entry which is preliminary data.</text>
</comment>
<feature type="transmembrane region" description="Helical" evidence="1">
    <location>
        <begin position="52"/>
        <end position="73"/>
    </location>
</feature>
<keyword evidence="3" id="KW-1185">Reference proteome</keyword>
<evidence type="ECO:0000256" key="1">
    <source>
        <dbReference type="SAM" id="Phobius"/>
    </source>
</evidence>
<proteinExistence type="predicted"/>
<feature type="transmembrane region" description="Helical" evidence="1">
    <location>
        <begin position="20"/>
        <end position="40"/>
    </location>
</feature>
<name>A0ABU8H0S9_9SPHN</name>
<organism evidence="2 3">
    <name type="scientific">Sphingomonas kyungheensis</name>
    <dbReference type="NCBI Taxonomy" id="1069987"/>
    <lineage>
        <taxon>Bacteria</taxon>
        <taxon>Pseudomonadati</taxon>
        <taxon>Pseudomonadota</taxon>
        <taxon>Alphaproteobacteria</taxon>
        <taxon>Sphingomonadales</taxon>
        <taxon>Sphingomonadaceae</taxon>
        <taxon>Sphingomonas</taxon>
    </lineage>
</organism>
<evidence type="ECO:0000313" key="2">
    <source>
        <dbReference type="EMBL" id="MEI5686586.1"/>
    </source>
</evidence>
<protein>
    <recommendedName>
        <fullName evidence="4">Iron transporter</fullName>
    </recommendedName>
</protein>
<evidence type="ECO:0008006" key="4">
    <source>
        <dbReference type="Google" id="ProtNLM"/>
    </source>
</evidence>
<dbReference type="Proteomes" id="UP001367771">
    <property type="component" value="Unassembled WGS sequence"/>
</dbReference>
<accession>A0ABU8H0S9</accession>
<gene>
    <name evidence="2" type="ORF">V8201_05775</name>
</gene>
<keyword evidence="1" id="KW-1133">Transmembrane helix</keyword>
<evidence type="ECO:0000313" key="3">
    <source>
        <dbReference type="Proteomes" id="UP001367771"/>
    </source>
</evidence>
<keyword evidence="1" id="KW-0812">Transmembrane</keyword>